<dbReference type="Gene3D" id="3.70.10.10">
    <property type="match status" value="1"/>
</dbReference>
<dbReference type="RefSeq" id="WP_307325518.1">
    <property type="nucleotide sequence ID" value="NZ_JAUSUG010000008.1"/>
</dbReference>
<keyword evidence="2" id="KW-1185">Reference proteome</keyword>
<accession>A0ABT9ZVY6</accession>
<reference evidence="1 2" key="1">
    <citation type="submission" date="2023-07" db="EMBL/GenBank/DDBJ databases">
        <title>Genomic Encyclopedia of Type Strains, Phase IV (KMG-IV): sequencing the most valuable type-strain genomes for metagenomic binning, comparative biology and taxonomic classification.</title>
        <authorList>
            <person name="Goeker M."/>
        </authorList>
    </citation>
    <scope>NUCLEOTIDE SEQUENCE [LARGE SCALE GENOMIC DNA]</scope>
    <source>
        <strain evidence="1 2">DSM 9768</strain>
    </source>
</reference>
<gene>
    <name evidence="1" type="ORF">J2S74_002289</name>
</gene>
<organism evidence="1 2">
    <name type="scientific">Evansella vedderi</name>
    <dbReference type="NCBI Taxonomy" id="38282"/>
    <lineage>
        <taxon>Bacteria</taxon>
        <taxon>Bacillati</taxon>
        <taxon>Bacillota</taxon>
        <taxon>Bacilli</taxon>
        <taxon>Bacillales</taxon>
        <taxon>Bacillaceae</taxon>
        <taxon>Evansella</taxon>
    </lineage>
</organism>
<evidence type="ECO:0000313" key="1">
    <source>
        <dbReference type="EMBL" id="MDQ0254907.1"/>
    </source>
</evidence>
<proteinExistence type="predicted"/>
<comment type="caution">
    <text evidence="1">The sequence shown here is derived from an EMBL/GenBank/DDBJ whole genome shotgun (WGS) entry which is preliminary data.</text>
</comment>
<dbReference type="Proteomes" id="UP001230005">
    <property type="component" value="Unassembled WGS sequence"/>
</dbReference>
<dbReference type="EMBL" id="JAUSUG010000008">
    <property type="protein sequence ID" value="MDQ0254907.1"/>
    <property type="molecule type" value="Genomic_DNA"/>
</dbReference>
<evidence type="ECO:0000313" key="2">
    <source>
        <dbReference type="Proteomes" id="UP001230005"/>
    </source>
</evidence>
<name>A0ABT9ZVY6_9BACI</name>
<sequence length="192" mass="21808">MLDVIKKHAKDFTPAAGKGKKVLQGIHYRSDGSVMITDSHTLLYAKDVHDLSESIVKHHKTDKVINENYPNLNSVLNMNYSTEFKINAEEVYPSLKTVKVSEIIDEVATLKDDLTFNVYDISGQSYVLSLFGTKASFYPFHMKVANFHKCFSLFKDLGVVSVDVRIAGNMNPIRFSDEHDRLHVLIAPVRRY</sequence>
<protein>
    <submittedName>
        <fullName evidence="1">Uncharacterized protein</fullName>
    </submittedName>
</protein>